<name>A0A6A6IPR6_9PLEO</name>
<comment type="subcellular location">
    <subcellularLocation>
        <location evidence="6">Mitochondrion outer membrane</location>
        <topology evidence="6">Multi-pass membrane protein</topology>
    </subcellularLocation>
    <text evidence="6">The ERMES/MDM complex localizes to a few discrete foci (around 10 per single cell), that represent mitochondria-endoplasmic reticulum junctions. These foci are often found next to mtDNA nucleoids.</text>
</comment>
<dbReference type="GO" id="GO:0070096">
    <property type="term" value="P:mitochondrial outer membrane translocase complex assembly"/>
    <property type="evidence" value="ECO:0007669"/>
    <property type="project" value="UniProtKB-UniRule"/>
</dbReference>
<proteinExistence type="inferred from homology"/>
<evidence type="ECO:0000256" key="1">
    <source>
        <dbReference type="ARBA" id="ARBA00022452"/>
    </source>
</evidence>
<keyword evidence="8" id="KW-1185">Reference proteome</keyword>
<sequence length="393" mass="44782">MLDFMENVQNAFYEASHWNVDNSYGALNATARALLDFQTPRGLRLQISSLAASNFATSYTIGSVGFVDGSVSYLYSSLPLRRKFKSVDLDLHHVVRGYRHLQDLRRPDEDWWWEIWHSGKRIDRKDTLLYGRIFLPQSRLEALYLRRLSPTRQLRVSAVSDSNLNNGGTILTLLQNDVGKYSTEYMYSTDSALMGIRGLYNFGRDPRAAPTEPMTAQQVAEPVHGRFSAGAELYYGLLNKSGGISTGLRFTTLPNHTGFPYTMTLTLNPLMGNLSSTYAVKASHNLALCSRFDFNFYSYESELQLGCELWRRRSNTDVEWAVKKLRPDWRRPTVGPDDDVSGILKARVDQDWRIGVLWEGRIKELLFTLGASLDLKKREQVFRAVGIELQYSS</sequence>
<organism evidence="7 8">
    <name type="scientific">Trematosphaeria pertusa</name>
    <dbReference type="NCBI Taxonomy" id="390896"/>
    <lineage>
        <taxon>Eukaryota</taxon>
        <taxon>Fungi</taxon>
        <taxon>Dikarya</taxon>
        <taxon>Ascomycota</taxon>
        <taxon>Pezizomycotina</taxon>
        <taxon>Dothideomycetes</taxon>
        <taxon>Pleosporomycetidae</taxon>
        <taxon>Pleosporales</taxon>
        <taxon>Massarineae</taxon>
        <taxon>Trematosphaeriaceae</taxon>
        <taxon>Trematosphaeria</taxon>
    </lineage>
</organism>
<evidence type="ECO:0000256" key="3">
    <source>
        <dbReference type="ARBA" id="ARBA00022787"/>
    </source>
</evidence>
<evidence type="ECO:0000256" key="2">
    <source>
        <dbReference type="ARBA" id="ARBA00022692"/>
    </source>
</evidence>
<comment type="subunit">
    <text evidence="6">Component of the ER-mitochondria encounter structure (ERMES) or MDM complex, composed of MMM1, MDM10, MDM12 and MDM34. Associates with the mitochondrial outer membrane sorting assembly machinery SAM(core) complex.</text>
</comment>
<keyword evidence="5 6" id="KW-0472">Membrane</keyword>
<keyword evidence="4 6" id="KW-0496">Mitochondrion</keyword>
<dbReference type="HAMAP" id="MF_03102">
    <property type="entry name" value="Mdm10"/>
    <property type="match status" value="1"/>
</dbReference>
<evidence type="ECO:0000256" key="4">
    <source>
        <dbReference type="ARBA" id="ARBA00023128"/>
    </source>
</evidence>
<gene>
    <name evidence="6" type="primary">MDM10</name>
    <name evidence="7" type="ORF">BU26DRAFT_529420</name>
</gene>
<dbReference type="Gene3D" id="2.40.160.10">
    <property type="entry name" value="Porin"/>
    <property type="match status" value="1"/>
</dbReference>
<dbReference type="GO" id="GO:0051654">
    <property type="term" value="P:establishment of mitochondrion localization"/>
    <property type="evidence" value="ECO:0007669"/>
    <property type="project" value="TreeGrafter"/>
</dbReference>
<dbReference type="GO" id="GO:0001401">
    <property type="term" value="C:SAM complex"/>
    <property type="evidence" value="ECO:0007669"/>
    <property type="project" value="TreeGrafter"/>
</dbReference>
<dbReference type="PANTHER" id="PTHR28035:SF1">
    <property type="entry name" value="MITOCHONDRIAL DISTRIBUTION AND MORPHOLOGY PROTEIN 10"/>
    <property type="match status" value="1"/>
</dbReference>
<keyword evidence="2 6" id="KW-0812">Transmembrane</keyword>
<keyword evidence="1 6" id="KW-1134">Transmembrane beta strand</keyword>
<dbReference type="GO" id="GO:1990456">
    <property type="term" value="P:mitochondrion-endoplasmic reticulum membrane tethering"/>
    <property type="evidence" value="ECO:0007669"/>
    <property type="project" value="UniProtKB-UniRule"/>
</dbReference>
<dbReference type="OrthoDB" id="2103793at2759"/>
<protein>
    <recommendedName>
        <fullName evidence="6">Mitochondrial distribution and morphology protein 10</fullName>
    </recommendedName>
    <alternativeName>
        <fullName evidence="6">Mitochondrial inheritance component MDM10</fullName>
    </alternativeName>
</protein>
<dbReference type="AlphaFoldDB" id="A0A6A6IPR6"/>
<accession>A0A6A6IPR6</accession>
<evidence type="ECO:0000313" key="8">
    <source>
        <dbReference type="Proteomes" id="UP000800094"/>
    </source>
</evidence>
<comment type="similarity">
    <text evidence="6">Belongs to the MDM10 family.</text>
</comment>
<dbReference type="GO" id="GO:0015914">
    <property type="term" value="P:phospholipid transport"/>
    <property type="evidence" value="ECO:0007669"/>
    <property type="project" value="TreeGrafter"/>
</dbReference>
<evidence type="ECO:0000256" key="6">
    <source>
        <dbReference type="HAMAP-Rule" id="MF_03102"/>
    </source>
</evidence>
<comment type="domain">
    <text evidence="6">Lacks alpha-helical transmembrane segments, suggesting that it resides in the membrane via beta-sheet conformations similar to those predicted for other outer membrane proteins and porin.</text>
</comment>
<dbReference type="GO" id="GO:0045040">
    <property type="term" value="P:protein insertion into mitochondrial outer membrane"/>
    <property type="evidence" value="ECO:0007669"/>
    <property type="project" value="UniProtKB-UniRule"/>
</dbReference>
<dbReference type="PANTHER" id="PTHR28035">
    <property type="entry name" value="MITOCHONDRIAL DISTRIBUTION AND MORPHOLOGY PROTEIN 10"/>
    <property type="match status" value="1"/>
</dbReference>
<dbReference type="InterPro" id="IPR023614">
    <property type="entry name" value="Porin_dom_sf"/>
</dbReference>
<dbReference type="EMBL" id="ML987192">
    <property type="protein sequence ID" value="KAF2252247.1"/>
    <property type="molecule type" value="Genomic_DNA"/>
</dbReference>
<reference evidence="7" key="1">
    <citation type="journal article" date="2020" name="Stud. Mycol.">
        <title>101 Dothideomycetes genomes: a test case for predicting lifestyles and emergence of pathogens.</title>
        <authorList>
            <person name="Haridas S."/>
            <person name="Albert R."/>
            <person name="Binder M."/>
            <person name="Bloem J."/>
            <person name="Labutti K."/>
            <person name="Salamov A."/>
            <person name="Andreopoulos B."/>
            <person name="Baker S."/>
            <person name="Barry K."/>
            <person name="Bills G."/>
            <person name="Bluhm B."/>
            <person name="Cannon C."/>
            <person name="Castanera R."/>
            <person name="Culley D."/>
            <person name="Daum C."/>
            <person name="Ezra D."/>
            <person name="Gonzalez J."/>
            <person name="Henrissat B."/>
            <person name="Kuo A."/>
            <person name="Liang C."/>
            <person name="Lipzen A."/>
            <person name="Lutzoni F."/>
            <person name="Magnuson J."/>
            <person name="Mondo S."/>
            <person name="Nolan M."/>
            <person name="Ohm R."/>
            <person name="Pangilinan J."/>
            <person name="Park H.-J."/>
            <person name="Ramirez L."/>
            <person name="Alfaro M."/>
            <person name="Sun H."/>
            <person name="Tritt A."/>
            <person name="Yoshinaga Y."/>
            <person name="Zwiers L.-H."/>
            <person name="Turgeon B."/>
            <person name="Goodwin S."/>
            <person name="Spatafora J."/>
            <person name="Crous P."/>
            <person name="Grigoriev I."/>
        </authorList>
    </citation>
    <scope>NUCLEOTIDE SEQUENCE</scope>
    <source>
        <strain evidence="7">CBS 122368</strain>
    </source>
</reference>
<dbReference type="Pfam" id="PF12519">
    <property type="entry name" value="MDM10"/>
    <property type="match status" value="2"/>
</dbReference>
<comment type="function">
    <text evidence="6">Component of the ERMES/MDM complex, which serves as a molecular tether to connect the endoplasmic reticulum and mitochondria. Components of this complex are involved in the control of mitochondrial shape and protein biogenesis and may function in phospholipid exchange. MDM10 is involved in the late assembly steps of the general translocase of the mitochondrial outer membrane (TOM complex). Functions in the TOM40-specific route of the assembly of outer membrane beta-barrel proteins, including the association of TOM40 with the receptor TOM22 and small TOM proteins. Can associate with the SAM(core) complex as well as the MDM12-MMM1 complex, both involved in late steps of the major beta-barrel assembly pathway, that is responsible for biogenesis of all outer membrane beta-barrel proteins. May act as a switch that shuttles between both complexes and channels precursor proteins into the TOM40-specific pathway. Plays a role in mitochondrial morphology and in the inheritance of mitochondria.</text>
</comment>
<dbReference type="Proteomes" id="UP000800094">
    <property type="component" value="Unassembled WGS sequence"/>
</dbReference>
<evidence type="ECO:0000313" key="7">
    <source>
        <dbReference type="EMBL" id="KAF2252247.1"/>
    </source>
</evidence>
<dbReference type="GO" id="GO:0032865">
    <property type="term" value="C:ERMES complex"/>
    <property type="evidence" value="ECO:0007669"/>
    <property type="project" value="UniProtKB-UniRule"/>
</dbReference>
<dbReference type="InterPro" id="IPR027539">
    <property type="entry name" value="Mdm10"/>
</dbReference>
<keyword evidence="3 6" id="KW-1000">Mitochondrion outer membrane</keyword>
<evidence type="ECO:0000256" key="5">
    <source>
        <dbReference type="ARBA" id="ARBA00023136"/>
    </source>
</evidence>